<accession>X7E2L6</accession>
<protein>
    <submittedName>
        <fullName evidence="2">Uncharacterized protein</fullName>
    </submittedName>
</protein>
<evidence type="ECO:0000313" key="3">
    <source>
        <dbReference type="Proteomes" id="UP000054058"/>
    </source>
</evidence>
<proteinExistence type="predicted"/>
<feature type="transmembrane region" description="Helical" evidence="1">
    <location>
        <begin position="12"/>
        <end position="32"/>
    </location>
</feature>
<keyword evidence="1" id="KW-0812">Transmembrane</keyword>
<name>X7E2L6_9GAMM</name>
<dbReference type="AlphaFoldDB" id="X7E2L6"/>
<evidence type="ECO:0000256" key="1">
    <source>
        <dbReference type="SAM" id="Phobius"/>
    </source>
</evidence>
<gene>
    <name evidence="2" type="ORF">MUS1_04545</name>
</gene>
<keyword evidence="1" id="KW-0472">Membrane</keyword>
<dbReference type="Proteomes" id="UP000054058">
    <property type="component" value="Unassembled WGS sequence"/>
</dbReference>
<comment type="caution">
    <text evidence="2">The sequence shown here is derived from an EMBL/GenBank/DDBJ whole genome shotgun (WGS) entry which is preliminary data.</text>
</comment>
<dbReference type="EMBL" id="JAMB01000011">
    <property type="protein sequence ID" value="ETX10125.1"/>
    <property type="molecule type" value="Genomic_DNA"/>
</dbReference>
<reference evidence="2 3" key="1">
    <citation type="submission" date="2014-01" db="EMBL/GenBank/DDBJ databases">
        <title>Marinomonas ushuaiensis DSM 15871 Genome Sequencing.</title>
        <authorList>
            <person name="Lai Q."/>
            <person name="Shao Z.S."/>
        </authorList>
    </citation>
    <scope>NUCLEOTIDE SEQUENCE [LARGE SCALE GENOMIC DNA]</scope>
    <source>
        <strain evidence="2 3">DSM 15871</strain>
    </source>
</reference>
<evidence type="ECO:0000313" key="2">
    <source>
        <dbReference type="EMBL" id="ETX10125.1"/>
    </source>
</evidence>
<keyword evidence="1" id="KW-1133">Transmembrane helix</keyword>
<organism evidence="2 3">
    <name type="scientific">Marinomonas ushuaiensis DSM 15871</name>
    <dbReference type="NCBI Taxonomy" id="1122207"/>
    <lineage>
        <taxon>Bacteria</taxon>
        <taxon>Pseudomonadati</taxon>
        <taxon>Pseudomonadota</taxon>
        <taxon>Gammaproteobacteria</taxon>
        <taxon>Oceanospirillales</taxon>
        <taxon>Oceanospirillaceae</taxon>
        <taxon>Marinomonas</taxon>
    </lineage>
</organism>
<keyword evidence="3" id="KW-1185">Reference proteome</keyword>
<sequence length="42" mass="5012">MFLLIVKDSFLYFLFLGDISIEVSLFFVFLNAKKREPFTFSQ</sequence>